<proteinExistence type="predicted"/>
<protein>
    <submittedName>
        <fullName evidence="3">Uncharacterized protein</fullName>
    </submittedName>
</protein>
<feature type="chain" id="PRO_5018225582" evidence="2">
    <location>
        <begin position="22"/>
        <end position="1601"/>
    </location>
</feature>
<gene>
    <name evidence="3" type="ORF">BJ508DRAFT_7020</name>
</gene>
<organism evidence="3 4">
    <name type="scientific">Ascobolus immersus RN42</name>
    <dbReference type="NCBI Taxonomy" id="1160509"/>
    <lineage>
        <taxon>Eukaryota</taxon>
        <taxon>Fungi</taxon>
        <taxon>Dikarya</taxon>
        <taxon>Ascomycota</taxon>
        <taxon>Pezizomycotina</taxon>
        <taxon>Pezizomycetes</taxon>
        <taxon>Pezizales</taxon>
        <taxon>Ascobolaceae</taxon>
        <taxon>Ascobolus</taxon>
    </lineage>
</organism>
<evidence type="ECO:0000256" key="1">
    <source>
        <dbReference type="SAM" id="MobiDB-lite"/>
    </source>
</evidence>
<feature type="region of interest" description="Disordered" evidence="1">
    <location>
        <begin position="783"/>
        <end position="814"/>
    </location>
</feature>
<name>A0A3N4II71_ASCIM</name>
<dbReference type="Proteomes" id="UP000275078">
    <property type="component" value="Unassembled WGS sequence"/>
</dbReference>
<sequence>MRATLKLLVLLVPAYVRLTQARPKPTSDPLKKFDALKHQSHPDPNEIFETTLEAYGCCSHTCNPYNNPILTPIQLTNNLEKRGVEIPRLDCEDGEDASGKKKLRKRELSDDPKTCTIPDIKPQDEFFWEAIKRGWGACQATRCQCAEIIDGTVVVRLLPNVPIGQTQNYIPGRDPETFIHLEEKDPTIDAGFKMGTSEIFPGSVVINVPVVEEYYTVTPAFAYGPLGDPDLMTEEEIAEQLRAAQQQVTIISSKLYNDLAIPYKRVAYHPNWTLEEALQDMAAAIYNWADALQDLRDTNFAIPGIRSPISPSDPIPRPWLMHPNEAQYEIDTLEGQQLVKAQRELFLREYLKSANFAPLDKNESGYLYFGDTTPNPANQFSGYFVMDKDGKPVPANPYTPEALASIQEQYQQAATSMRRKQQEPAAAAASTDSGQPKGKSGRAAKLKARHLVASEDGQQQTDEGKQQEQLSEEQDTPTLEPRSMVIPNPYPYAKYVDKNHYPGKGLSRDPSFFWGDDYQLGDQWRNEPYIWNGGEAGMDPMHPQHMPIRAERDGFLTVIDHPTTETRFAAPGLPTSAPIAIKPYMGFGNYNGGNPDFGGDYVTGGNAGEYNPIIRPQQLEQLYAAYSAHERLIALAEIKESKENALWQESRPKSGPTPAWMNLFDLYETSPPRPVTAHWRDSAETPVAKHPSKVEEHPLVLQTVLALPVETVVNPYIPENKETMQYSIDIRMETEWEWKEAWKTTTGGLEFPWVTDSDSPAAKPTPTFEEETKTIPRYVASVPTPAITGEGSSSMEKKRKRKSTEKKDTDGDSGLVLNKREESFLEMGGAIPLESIPHPQQDEAASAKVEKRDVPEWVPRPMPDGGSRVVNTPDGIIKHAIAPARETMFVPPPIVAPVQALRIPDYAPDTKEYGQGTYRIILANGEYIHMVPQYLVGQAQIDVYQGMTPFFMDNSLDWGEMLPELNSLGEMPIMNNAEETFENYRLVDGTYTRYFDRSADQDYVPRSFAGAHGNYWQAYEPFKDGSENGRHPNMNNLYMVHDFTDARDTSWPNGVWIKRQKDKEKEDEEAEKVVIENMEMDVDYLRMAAAKRLRLPLAPTTIFVTKTVPADTQAETGSPKKKTGSSHVKRWIDPYQKTENMKKAEREKAMEEDPNYTPPQYVEHRQPHIWLKDSIVEGQYNPLTGQINPSRDGFENIYPLRPVSDQDKSPNEVEPSAAYFGGDDGRGSASKTGRADDPHNPHPGNDLILEENSGQLDESWNSKKAYNADDYYKQPLDLPYRYNDAYSEESYYVGNPFQDGPSYHIPVFADPTGHHTGIEGMYNDDSGGVPVYLGDKRPKGWDRQVYLGNGLVGHAQGLAGTFGKVNLRPNTLNPAAKLWWKSGIIAPPGRANIAILPTAKDKANFDAQNARKTEEERRNDDRVFLGEFIPEGYQHTVPLAADVYGYAYGTKNETDPWAPPRIRGDLWMDKSEAATIPSMDDGYQGLSLWEADAIAKGHPSKDHYIMRGGRPEGFERVKTPEEEKQETFMRGLKPYGLDLSSLFQHKDVQDYAARRAGLKLMRPEFLYPAQEAEVPGNNLLVGSPSQRAMKAAGIALLGRSL</sequence>
<dbReference type="EMBL" id="ML119654">
    <property type="protein sequence ID" value="RPA85326.1"/>
    <property type="molecule type" value="Genomic_DNA"/>
</dbReference>
<evidence type="ECO:0000256" key="2">
    <source>
        <dbReference type="SAM" id="SignalP"/>
    </source>
</evidence>
<feature type="compositionally biased region" description="Basic residues" evidence="1">
    <location>
        <begin position="439"/>
        <end position="450"/>
    </location>
</feature>
<evidence type="ECO:0000313" key="3">
    <source>
        <dbReference type="EMBL" id="RPA85326.1"/>
    </source>
</evidence>
<reference evidence="3 4" key="1">
    <citation type="journal article" date="2018" name="Nat. Ecol. Evol.">
        <title>Pezizomycetes genomes reveal the molecular basis of ectomycorrhizal truffle lifestyle.</title>
        <authorList>
            <person name="Murat C."/>
            <person name="Payen T."/>
            <person name="Noel B."/>
            <person name="Kuo A."/>
            <person name="Morin E."/>
            <person name="Chen J."/>
            <person name="Kohler A."/>
            <person name="Krizsan K."/>
            <person name="Balestrini R."/>
            <person name="Da Silva C."/>
            <person name="Montanini B."/>
            <person name="Hainaut M."/>
            <person name="Levati E."/>
            <person name="Barry K.W."/>
            <person name="Belfiori B."/>
            <person name="Cichocki N."/>
            <person name="Clum A."/>
            <person name="Dockter R.B."/>
            <person name="Fauchery L."/>
            <person name="Guy J."/>
            <person name="Iotti M."/>
            <person name="Le Tacon F."/>
            <person name="Lindquist E.A."/>
            <person name="Lipzen A."/>
            <person name="Malagnac F."/>
            <person name="Mello A."/>
            <person name="Molinier V."/>
            <person name="Miyauchi S."/>
            <person name="Poulain J."/>
            <person name="Riccioni C."/>
            <person name="Rubini A."/>
            <person name="Sitrit Y."/>
            <person name="Splivallo R."/>
            <person name="Traeger S."/>
            <person name="Wang M."/>
            <person name="Zifcakova L."/>
            <person name="Wipf D."/>
            <person name="Zambonelli A."/>
            <person name="Paolocci F."/>
            <person name="Nowrousian M."/>
            <person name="Ottonello S."/>
            <person name="Baldrian P."/>
            <person name="Spatafora J.W."/>
            <person name="Henrissat B."/>
            <person name="Nagy L.G."/>
            <person name="Aury J.M."/>
            <person name="Wincker P."/>
            <person name="Grigoriev I.V."/>
            <person name="Bonfante P."/>
            <person name="Martin F.M."/>
        </authorList>
    </citation>
    <scope>NUCLEOTIDE SEQUENCE [LARGE SCALE GENOMIC DNA]</scope>
    <source>
        <strain evidence="3 4">RN42</strain>
    </source>
</reference>
<keyword evidence="4" id="KW-1185">Reference proteome</keyword>
<evidence type="ECO:0000313" key="4">
    <source>
        <dbReference type="Proteomes" id="UP000275078"/>
    </source>
</evidence>
<keyword evidence="2" id="KW-0732">Signal</keyword>
<feature type="region of interest" description="Disordered" evidence="1">
    <location>
        <begin position="1186"/>
        <end position="1248"/>
    </location>
</feature>
<feature type="region of interest" description="Disordered" evidence="1">
    <location>
        <begin position="407"/>
        <end position="487"/>
    </location>
</feature>
<feature type="region of interest" description="Disordered" evidence="1">
    <location>
        <begin position="750"/>
        <end position="771"/>
    </location>
</feature>
<feature type="signal peptide" evidence="2">
    <location>
        <begin position="1"/>
        <end position="21"/>
    </location>
</feature>
<feature type="region of interest" description="Disordered" evidence="1">
    <location>
        <begin position="848"/>
        <end position="871"/>
    </location>
</feature>
<accession>A0A3N4II71</accession>